<dbReference type="InterPro" id="IPR006076">
    <property type="entry name" value="FAD-dep_OxRdtase"/>
</dbReference>
<keyword evidence="5" id="KW-1185">Reference proteome</keyword>
<name>I3TJ51_TISMK</name>
<feature type="domain" description="FAD dependent oxidoreductase" evidence="3">
    <location>
        <begin position="2"/>
        <end position="400"/>
    </location>
</feature>
<dbReference type="GO" id="GO:0005737">
    <property type="term" value="C:cytoplasm"/>
    <property type="evidence" value="ECO:0007669"/>
    <property type="project" value="TreeGrafter"/>
</dbReference>
<dbReference type="GO" id="GO:0008718">
    <property type="term" value="F:D-amino-acid dehydrogenase activity"/>
    <property type="evidence" value="ECO:0007669"/>
    <property type="project" value="TreeGrafter"/>
</dbReference>
<dbReference type="GO" id="GO:0005886">
    <property type="term" value="C:plasma membrane"/>
    <property type="evidence" value="ECO:0007669"/>
    <property type="project" value="TreeGrafter"/>
</dbReference>
<dbReference type="InterPro" id="IPR036188">
    <property type="entry name" value="FAD/NAD-bd_sf"/>
</dbReference>
<comment type="similarity">
    <text evidence="1">Belongs to the DadA oxidoreductase family.</text>
</comment>
<dbReference type="STRING" id="1110502.TMO_0950"/>
<reference evidence="4 5" key="1">
    <citation type="journal article" date="2012" name="J. Am. Chem. Soc.">
        <title>Bacterial biosynthesis and maturation of the didemnin anti-cancer agents.</title>
        <authorList>
            <person name="Xu Y."/>
            <person name="Kersten R.D."/>
            <person name="Nam S.J."/>
            <person name="Lu L."/>
            <person name="Al-Suwailem A.M."/>
            <person name="Zheng H."/>
            <person name="Fenical W."/>
            <person name="Dorrestein P.C."/>
            <person name="Moore B.S."/>
            <person name="Qian P.Y."/>
        </authorList>
    </citation>
    <scope>NUCLEOTIDE SEQUENCE [LARGE SCALE GENOMIC DNA]</scope>
    <source>
        <strain evidence="4 5">KA081020-065</strain>
    </source>
</reference>
<dbReference type="GO" id="GO:0055130">
    <property type="term" value="P:D-alanine catabolic process"/>
    <property type="evidence" value="ECO:0007669"/>
    <property type="project" value="TreeGrafter"/>
</dbReference>
<evidence type="ECO:0000256" key="2">
    <source>
        <dbReference type="ARBA" id="ARBA00023002"/>
    </source>
</evidence>
<keyword evidence="2" id="KW-0560">Oxidoreductase</keyword>
<evidence type="ECO:0000256" key="1">
    <source>
        <dbReference type="ARBA" id="ARBA00009410"/>
    </source>
</evidence>
<dbReference type="EMBL" id="CP003236">
    <property type="protein sequence ID" value="AFK52789.1"/>
    <property type="molecule type" value="Genomic_DNA"/>
</dbReference>
<protein>
    <submittedName>
        <fullName evidence="4">Glycine/D-amino acid oxidase</fullName>
    </submittedName>
</protein>
<dbReference type="SUPFAM" id="SSF54373">
    <property type="entry name" value="FAD-linked reductases, C-terminal domain"/>
    <property type="match status" value="1"/>
</dbReference>
<dbReference type="HOGENOM" id="CLU_007884_9_2_5"/>
<dbReference type="Gene3D" id="3.30.9.10">
    <property type="entry name" value="D-Amino Acid Oxidase, subunit A, domain 2"/>
    <property type="match status" value="1"/>
</dbReference>
<dbReference type="PANTHER" id="PTHR13847:SF280">
    <property type="entry name" value="D-AMINO ACID DEHYDROGENASE"/>
    <property type="match status" value="1"/>
</dbReference>
<dbReference type="SUPFAM" id="SSF51905">
    <property type="entry name" value="FAD/NAD(P)-binding domain"/>
    <property type="match status" value="1"/>
</dbReference>
<dbReference type="AlphaFoldDB" id="I3TJ51"/>
<evidence type="ECO:0000313" key="4">
    <source>
        <dbReference type="EMBL" id="AFK52789.1"/>
    </source>
</evidence>
<dbReference type="eggNOG" id="COG0665">
    <property type="taxonomic scope" value="Bacteria"/>
</dbReference>
<dbReference type="KEGG" id="tmo:TMO_0950"/>
<dbReference type="Proteomes" id="UP000005258">
    <property type="component" value="Chromosome"/>
</dbReference>
<evidence type="ECO:0000313" key="5">
    <source>
        <dbReference type="Proteomes" id="UP000005258"/>
    </source>
</evidence>
<accession>I3TJ51</accession>
<gene>
    <name evidence="4" type="primary">dadA</name>
    <name evidence="4" type="ordered locus">TMO_0950</name>
</gene>
<dbReference type="PANTHER" id="PTHR13847">
    <property type="entry name" value="SARCOSINE DEHYDROGENASE-RELATED"/>
    <property type="match status" value="1"/>
</dbReference>
<sequence length="420" mass="45407">MKVVVLGAGVVGIATAWHLADQGHEVTVIDRRMGPGLETSFANGGQISPSHAEPWANPATLKSLPGWLLREDAPLVFRWRADPDLWRFGLRFLANCTRAAARRNTERAWRLARYSLDGMKAIRAAEGFAYDEASRGILHVFEDPKGFDAAGRHAAELDRTLGIPHRVMSPAECVAHEPALAPVQTRLAGGVLSPIDEQGDARLFTANLAERVAAKGGRLLYGRSVEALETSGDRVTAVRLDMGTRIEADALVAAMGSFTPLLLRRIGIRLPVYPLKGYSVTLNVAGRNDAPQGSLTDDARRIVFTRLGDRLRAAGTAELAGYDLSLNRVRSQAILKGVQAVFPEIARDAVPDYWCGLRPASPDGVPVIGPTRFRNLFLNTGHGTLGWTMAAGSGRLVADLVSGRTPEISTEGLTLDRFRI</sequence>
<dbReference type="NCBIfam" id="NF001933">
    <property type="entry name" value="PRK00711.1"/>
    <property type="match status" value="1"/>
</dbReference>
<dbReference type="Pfam" id="PF01266">
    <property type="entry name" value="DAO"/>
    <property type="match status" value="1"/>
</dbReference>
<dbReference type="PATRIC" id="fig|1110502.3.peg.985"/>
<dbReference type="Gene3D" id="3.50.50.60">
    <property type="entry name" value="FAD/NAD(P)-binding domain"/>
    <property type="match status" value="2"/>
</dbReference>
<organism evidence="4 5">
    <name type="scientific">Tistrella mobilis (strain KA081020-065)</name>
    <dbReference type="NCBI Taxonomy" id="1110502"/>
    <lineage>
        <taxon>Bacteria</taxon>
        <taxon>Pseudomonadati</taxon>
        <taxon>Pseudomonadota</taxon>
        <taxon>Alphaproteobacteria</taxon>
        <taxon>Geminicoccales</taxon>
        <taxon>Geminicoccaceae</taxon>
        <taxon>Tistrella</taxon>
    </lineage>
</organism>
<dbReference type="RefSeq" id="WP_014744468.1">
    <property type="nucleotide sequence ID" value="NC_017956.1"/>
</dbReference>
<evidence type="ECO:0000259" key="3">
    <source>
        <dbReference type="Pfam" id="PF01266"/>
    </source>
</evidence>
<proteinExistence type="inferred from homology"/>